<dbReference type="AlphaFoldDB" id="A0A1Z4BKQ4"/>
<evidence type="ECO:0000313" key="2">
    <source>
        <dbReference type="Proteomes" id="UP000197007"/>
    </source>
</evidence>
<accession>A0A1Z4BKQ4</accession>
<dbReference type="RefSeq" id="WP_088593065.1">
    <property type="nucleotide sequence ID" value="NZ_CP022022.1"/>
</dbReference>
<protein>
    <submittedName>
        <fullName evidence="1">Uncharacterized protein</fullName>
    </submittedName>
</protein>
<dbReference type="EMBL" id="CP022022">
    <property type="protein sequence ID" value="ASF41855.1"/>
    <property type="molecule type" value="Genomic_DNA"/>
</dbReference>
<proteinExistence type="predicted"/>
<reference evidence="2" key="1">
    <citation type="submission" date="2017-06" db="EMBL/GenBank/DDBJ databases">
        <title>Complete genome sequence of Capnocytophaga sp. KCOM 1579 (=ChDC OS43) isolated from a human refractory periapical abscess lesion.</title>
        <authorList>
            <person name="Kook J.-K."/>
            <person name="Park S.-N."/>
            <person name="Lim Y.K."/>
            <person name="Roh H."/>
        </authorList>
    </citation>
    <scope>NUCLEOTIDE SEQUENCE [LARGE SCALE GENOMIC DNA]</scope>
    <source>
        <strain evidence="2">ChDC OS43</strain>
    </source>
</reference>
<keyword evidence="2" id="KW-1185">Reference proteome</keyword>
<gene>
    <name evidence="1" type="ORF">CBG49_01420</name>
</gene>
<dbReference type="KEGG" id="capn:CBG49_01420"/>
<evidence type="ECO:0000313" key="1">
    <source>
        <dbReference type="EMBL" id="ASF41855.1"/>
    </source>
</evidence>
<dbReference type="PROSITE" id="PS51257">
    <property type="entry name" value="PROKAR_LIPOPROTEIN"/>
    <property type="match status" value="1"/>
</dbReference>
<name>A0A1Z4BKQ4_9FLAO</name>
<organism evidence="1 2">
    <name type="scientific">Capnocytophaga endodontalis</name>
    <dbReference type="NCBI Taxonomy" id="2708117"/>
    <lineage>
        <taxon>Bacteria</taxon>
        <taxon>Pseudomonadati</taxon>
        <taxon>Bacteroidota</taxon>
        <taxon>Flavobacteriia</taxon>
        <taxon>Flavobacteriales</taxon>
        <taxon>Flavobacteriaceae</taxon>
        <taxon>Capnocytophaga</taxon>
    </lineage>
</organism>
<dbReference type="Proteomes" id="UP000197007">
    <property type="component" value="Chromosome"/>
</dbReference>
<sequence length="177" mass="21023">MKRIIILFVAISIISCKNRVNYDSSTYLTEEDTIREPYKSPIPQKTKYNLTKLYYRVLFNEDCRSFEIDTLTYVEIKDSLLIDKISMDWFLLKINKIDTVSGVINIYIGEESDYEDDPILYKFGKIYSNRHIYYIKRKGKYLSITNDAIPDNSDVYIEKEKVKDSGLKYYTYEDQVD</sequence>